<gene>
    <name evidence="1" type="ORF">KAK06_14085</name>
</gene>
<comment type="caution">
    <text evidence="1">The sequence shown here is derived from an EMBL/GenBank/DDBJ whole genome shotgun (WGS) entry which is preliminary data.</text>
</comment>
<accession>A0A940YLI4</accession>
<protein>
    <recommendedName>
        <fullName evidence="3">HAF repeat-containing protein</fullName>
    </recommendedName>
</protein>
<reference evidence="1" key="1">
    <citation type="submission" date="2021-04" db="EMBL/GenBank/DDBJ databases">
        <title>The genome sequence of Ideonella sp. 4Y11.</title>
        <authorList>
            <person name="Liu Y."/>
        </authorList>
    </citation>
    <scope>NUCLEOTIDE SEQUENCE</scope>
    <source>
        <strain evidence="1">4Y11</strain>
    </source>
</reference>
<organism evidence="1 2">
    <name type="scientific">Ideonella aquatica</name>
    <dbReference type="NCBI Taxonomy" id="2824119"/>
    <lineage>
        <taxon>Bacteria</taxon>
        <taxon>Pseudomonadati</taxon>
        <taxon>Pseudomonadota</taxon>
        <taxon>Betaproteobacteria</taxon>
        <taxon>Burkholderiales</taxon>
        <taxon>Sphaerotilaceae</taxon>
        <taxon>Ideonella</taxon>
    </lineage>
</organism>
<evidence type="ECO:0008006" key="3">
    <source>
        <dbReference type="Google" id="ProtNLM"/>
    </source>
</evidence>
<proteinExistence type="predicted"/>
<dbReference type="AlphaFoldDB" id="A0A940YLI4"/>
<name>A0A940YLI4_9BURK</name>
<keyword evidence="2" id="KW-1185">Reference proteome</keyword>
<dbReference type="Proteomes" id="UP000678374">
    <property type="component" value="Unassembled WGS sequence"/>
</dbReference>
<dbReference type="EMBL" id="JAGQDE010000012">
    <property type="protein sequence ID" value="MBQ0960079.1"/>
    <property type="molecule type" value="Genomic_DNA"/>
</dbReference>
<dbReference type="RefSeq" id="WP_210802756.1">
    <property type="nucleotide sequence ID" value="NZ_JAGQDE010000012.1"/>
</dbReference>
<evidence type="ECO:0000313" key="1">
    <source>
        <dbReference type="EMBL" id="MBQ0960079.1"/>
    </source>
</evidence>
<evidence type="ECO:0000313" key="2">
    <source>
        <dbReference type="Proteomes" id="UP000678374"/>
    </source>
</evidence>
<sequence length="344" mass="36592">MAALAGVVNAAAAAALRYELVDLAASSEVHQSSATAINNTDKVVGYTVLRSNRNQQPVRFIDGRAQRLVQRTDQPYRGGVAEAISDAGHVAGNLDVYGTDFPVFVTLGGVTTLYRPPAGNAVARGVNSLGEVAGSRSTIGQATRAFVMRDGQWTDLPVPQPGLPSEAWAINDAGQVVGHHSRSVDGMEVQLGALWQDGELKESFGLAGSRYTRALAVNRQGWVTGYSQAGRHMSWDHAYIHRDGVTTDLETHLGARSYGYGINAAGEVVGDRVAGNHAGPFLYSDGKMRWLAQLLPAAQQAQWRLVSVHAINDAGHVVGLAVNIAQDKLKAVMLRRLPDQGAAP</sequence>